<dbReference type="Pfam" id="PF03357">
    <property type="entry name" value="Snf7"/>
    <property type="match status" value="1"/>
</dbReference>
<evidence type="ECO:0000256" key="2">
    <source>
        <dbReference type="ARBA" id="ARBA00023054"/>
    </source>
</evidence>
<feature type="coiled-coil region" evidence="3">
    <location>
        <begin position="20"/>
        <end position="47"/>
    </location>
</feature>
<sequence length="213" mass="24269">MKRFFGVSKNVPGPTLEEAGKRLDGRMAELDDKINKLNQELMAYDKQMKSMRPGPAQNSIKQKAIRVLQTKKMYEKQRDQLSQQSFNVDQTRFVTESMKDTITTVSAMKQGAKEMKTQLKQINIDDVDDLQDQMQDLLDYNTEIQDSLSRAYMTPDTLDDSELEAELMSMGEEMELEMSTPSYLLAPSVPTGDPQMQQHVDEYGLPQANSIVN</sequence>
<dbReference type="GO" id="GO:0005771">
    <property type="term" value="C:multivesicular body"/>
    <property type="evidence" value="ECO:0007669"/>
    <property type="project" value="TreeGrafter"/>
</dbReference>
<evidence type="ECO:0000313" key="4">
    <source>
        <dbReference type="EMBL" id="KYQ89802.1"/>
    </source>
</evidence>
<comment type="similarity">
    <text evidence="1">Belongs to the SNF7 family.</text>
</comment>
<organism evidence="4 5">
    <name type="scientific">Tieghemostelium lacteum</name>
    <name type="common">Slime mold</name>
    <name type="synonym">Dictyostelium lacteum</name>
    <dbReference type="NCBI Taxonomy" id="361077"/>
    <lineage>
        <taxon>Eukaryota</taxon>
        <taxon>Amoebozoa</taxon>
        <taxon>Evosea</taxon>
        <taxon>Eumycetozoa</taxon>
        <taxon>Dictyostelia</taxon>
        <taxon>Dictyosteliales</taxon>
        <taxon>Raperosteliaceae</taxon>
        <taxon>Tieghemostelium</taxon>
    </lineage>
</organism>
<dbReference type="STRING" id="361077.A0A151Z766"/>
<dbReference type="GO" id="GO:0006900">
    <property type="term" value="P:vesicle budding from membrane"/>
    <property type="evidence" value="ECO:0007669"/>
    <property type="project" value="TreeGrafter"/>
</dbReference>
<comment type="caution">
    <text evidence="4">The sequence shown here is derived from an EMBL/GenBank/DDBJ whole genome shotgun (WGS) entry which is preliminary data.</text>
</comment>
<dbReference type="InterPro" id="IPR005024">
    <property type="entry name" value="Snf7_fam"/>
</dbReference>
<dbReference type="OrthoDB" id="3973241at2759"/>
<dbReference type="GO" id="GO:0032511">
    <property type="term" value="P:late endosome to vacuole transport via multivesicular body sorting pathway"/>
    <property type="evidence" value="ECO:0007669"/>
    <property type="project" value="TreeGrafter"/>
</dbReference>
<dbReference type="Gene3D" id="6.10.140.1230">
    <property type="match status" value="1"/>
</dbReference>
<evidence type="ECO:0000256" key="3">
    <source>
        <dbReference type="SAM" id="Coils"/>
    </source>
</evidence>
<dbReference type="AlphaFoldDB" id="A0A151Z766"/>
<keyword evidence="2 3" id="KW-0175">Coiled coil</keyword>
<reference evidence="4 5" key="1">
    <citation type="submission" date="2015-12" db="EMBL/GenBank/DDBJ databases">
        <title>Dictyostelia acquired genes for synthesis and detection of signals that induce cell-type specialization by lateral gene transfer from prokaryotes.</title>
        <authorList>
            <person name="Gloeckner G."/>
            <person name="Schaap P."/>
        </authorList>
    </citation>
    <scope>NUCLEOTIDE SEQUENCE [LARGE SCALE GENOMIC DNA]</scope>
    <source>
        <strain evidence="4 5">TK</strain>
    </source>
</reference>
<name>A0A151Z766_TIELA</name>
<dbReference type="InParanoid" id="A0A151Z766"/>
<accession>A0A151Z766</accession>
<evidence type="ECO:0000313" key="5">
    <source>
        <dbReference type="Proteomes" id="UP000076078"/>
    </source>
</evidence>
<dbReference type="FunCoup" id="A0A151Z766">
    <property type="interactions" value="726"/>
</dbReference>
<gene>
    <name evidence="4" type="ORF">DLAC_09772</name>
</gene>
<dbReference type="EMBL" id="LODT01000039">
    <property type="protein sequence ID" value="KYQ89802.1"/>
    <property type="molecule type" value="Genomic_DNA"/>
</dbReference>
<dbReference type="PANTHER" id="PTHR22761">
    <property type="entry name" value="CHARGED MULTIVESICULAR BODY PROTEIN"/>
    <property type="match status" value="1"/>
</dbReference>
<dbReference type="OMA" id="GVKQMQK"/>
<keyword evidence="5" id="KW-1185">Reference proteome</keyword>
<protein>
    <submittedName>
        <fullName evidence="4">SNF7 family protein</fullName>
    </submittedName>
</protein>
<dbReference type="PANTHER" id="PTHR22761:SF12">
    <property type="entry name" value="CHARGED MULTIVESICULAR BODY PROTEIN 5"/>
    <property type="match status" value="1"/>
</dbReference>
<proteinExistence type="inferred from homology"/>
<dbReference type="Proteomes" id="UP000076078">
    <property type="component" value="Unassembled WGS sequence"/>
</dbReference>
<evidence type="ECO:0000256" key="1">
    <source>
        <dbReference type="ARBA" id="ARBA00006190"/>
    </source>
</evidence>